<evidence type="ECO:0000256" key="9">
    <source>
        <dbReference type="SAM" id="Phobius"/>
    </source>
</evidence>
<dbReference type="OrthoDB" id="16982at2759"/>
<comment type="similarity">
    <text evidence="2">Belongs to the Ca(2+):cation antiporter (CaCA) (TC 2.A.19) family.</text>
</comment>
<feature type="transmembrane region" description="Helical" evidence="9">
    <location>
        <begin position="751"/>
        <end position="772"/>
    </location>
</feature>
<feature type="compositionally biased region" description="Polar residues" evidence="8">
    <location>
        <begin position="1059"/>
        <end position="1069"/>
    </location>
</feature>
<feature type="compositionally biased region" description="Low complexity" evidence="8">
    <location>
        <begin position="25"/>
        <end position="38"/>
    </location>
</feature>
<dbReference type="EMBL" id="DS022306">
    <property type="protein sequence ID" value="OAJ42028.1"/>
    <property type="molecule type" value="Genomic_DNA"/>
</dbReference>
<feature type="transmembrane region" description="Helical" evidence="9">
    <location>
        <begin position="718"/>
        <end position="739"/>
    </location>
</feature>
<evidence type="ECO:0000256" key="1">
    <source>
        <dbReference type="ARBA" id="ARBA00004127"/>
    </source>
</evidence>
<feature type="transmembrane region" description="Helical" evidence="9">
    <location>
        <begin position="445"/>
        <end position="463"/>
    </location>
</feature>
<gene>
    <name evidence="11" type="ORF">BDEG_25535</name>
</gene>
<feature type="transmembrane region" description="Helical" evidence="9">
    <location>
        <begin position="686"/>
        <end position="706"/>
    </location>
</feature>
<keyword evidence="7 9" id="KW-0472">Membrane</keyword>
<feature type="region of interest" description="Disordered" evidence="8">
    <location>
        <begin position="589"/>
        <end position="626"/>
    </location>
</feature>
<name>A0A177WPH7_BATDL</name>
<keyword evidence="5 9" id="KW-1133">Transmembrane helix</keyword>
<comment type="subcellular location">
    <subcellularLocation>
        <location evidence="1">Endomembrane system</location>
        <topology evidence="1">Multi-pass membrane protein</topology>
    </subcellularLocation>
</comment>
<dbReference type="PANTHER" id="PTHR31503">
    <property type="entry name" value="VACUOLAR CALCIUM ION TRANSPORTER"/>
    <property type="match status" value="1"/>
</dbReference>
<feature type="transmembrane region" description="Helical" evidence="9">
    <location>
        <begin position="1113"/>
        <end position="1131"/>
    </location>
</feature>
<reference evidence="11 12" key="2">
    <citation type="submission" date="2016-05" db="EMBL/GenBank/DDBJ databases">
        <title>Lineage-specific infection strategies underlie the spectrum of fungal disease in amphibians.</title>
        <authorList>
            <person name="Cuomo C.A."/>
            <person name="Farrer R.A."/>
            <person name="James T."/>
            <person name="Longcore J."/>
            <person name="Birren B."/>
        </authorList>
    </citation>
    <scope>NUCLEOTIDE SEQUENCE [LARGE SCALE GENOMIC DNA]</scope>
    <source>
        <strain evidence="11 12">JEL423</strain>
    </source>
</reference>
<feature type="domain" description="Sodium/calcium exchanger membrane region" evidence="10">
    <location>
        <begin position="720"/>
        <end position="917"/>
    </location>
</feature>
<feature type="compositionally biased region" description="Polar residues" evidence="8">
    <location>
        <begin position="515"/>
        <end position="529"/>
    </location>
</feature>
<dbReference type="Gene3D" id="1.20.1420.30">
    <property type="entry name" value="NCX, central ion-binding region"/>
    <property type="match status" value="1"/>
</dbReference>
<sequence length="1362" mass="149336">MPLGFKLTSKKGKGKEQSTAEDSIETGIEPETTGITGIETEITGIETETAKIDQIKPQSDCNTPKLPLQPETNTLSTHQSNTKLTTSKLKRRHQQRSAKDHSPSATAVMTPSSMLREPGFDTDYEDSTIKDYRAHTQRPVDASYSKTINESDSCSASEDLDFENQDTVQDGQLTDGDDLNNEHLETSYDDENEETTVRDVQEAINISHPFGLKIWKPALYPKSRSIDYKSYEALHSVPGSVSSRFLYLSPDNLCWTLLFGWWIALIYVIVAIGILGPICLIGYLGYGVCWVFGYRRPNANASIRHTQKPSIFFIFPRMFLELARLSDYALVLLNLADYMFWPFGKFIAKKKGYHMVFEQVVDNAATMDSNPIPHPAQEYVGIDINDPLQSSNHGARSVQADGSYYVNGHLEGGELQDLLTEFSLGVGRHDHYSWPSWVPCFVRRTWNAGFSGFTFYVVALLIIAPVHLIVSAICFFFIFPVPMARLTYVLLRHLLRHPLQLSSHYASEYQPGQNEFCQDTSNPASTDAQNADEKLQQNTAANAVSFTSGLDGESSSAGTPLPVRNTARSYSRPRPKSVFFWRPVSTNETDPLPSSHFESNLESHESSAHGNIHAQNSNHPNTPAHATADIAPTRRTQRFYLPESNSIFSSMSSSIPLLDSEYEIVLCTYHSMGFAYYKYTVDGTNIIFINLLFMIAFTLFDFYVIGPSNGYTGIAGHGPIFVFALLSVIPLAYFIGMAVSSITAHTGSVAIGSVINATFGSIIEIILYIIALMEGKNQLVEGSIIGSFLAGLLALPGVAMFSGGLVRKEQRFNAKSAGVTSTMMVVAVIGVFTPTLFQTIYGSVQIYCSDCHVRGSNLAQTIVTMASDSTNSSCRQCSISKVPPSRDHVYLTSTKPLMYFCAIVLVLTYAVGLWFSLGTHASKIYPKKKPKTTPRITIPDGLVQMFSRRTSASGILSPRPLSIGPSQLPIDHSIGSPALPLQSSTHAMGGNTNANPLTASTLLQQRRPDSSSPNYSPATRAKLRRRALQDANLGSPNSRPHSVAGPTITQLLHASNLTTDLHHGTSSPRQRVAALPHRPSGGRDDASSARSESDESDQEGGHDNPGWSSFKSALVLLACTVLYSIIAEVLIDSIDFVLETFPMDEKTLGLTIFAIVPTITEFYNAIAFAVNGNIVLSLEIGSAYAIQVALLQIPALVAFSAVWEWYGHSQSFVESVPSMISLNTMPSPIASASINSAVLSETKLPFRYVGKAIHAVFEMVMHLFNAAMGEPSLLKRSAMDTASLSGSLNSGHGEGVESQNFTLVFPNWDFYSVMFAMFLLTYIYIEGKSNYFKGAILLLSYSMLMAAFFFVPKGMDGLLFGI</sequence>
<feature type="region of interest" description="Disordered" evidence="8">
    <location>
        <begin position="547"/>
        <end position="570"/>
    </location>
</feature>
<dbReference type="InterPro" id="IPR004713">
    <property type="entry name" value="CaH_exchang"/>
</dbReference>
<feature type="domain" description="Sodium/calcium exchanger membrane region" evidence="10">
    <location>
        <begin position="1112"/>
        <end position="1220"/>
    </location>
</feature>
<protein>
    <submittedName>
        <fullName evidence="11">Calcium/proton exchanger</fullName>
    </submittedName>
</protein>
<evidence type="ECO:0000313" key="11">
    <source>
        <dbReference type="EMBL" id="OAJ42028.1"/>
    </source>
</evidence>
<dbReference type="GO" id="GO:0012505">
    <property type="term" value="C:endomembrane system"/>
    <property type="evidence" value="ECO:0007669"/>
    <property type="project" value="UniProtKB-SubCell"/>
</dbReference>
<evidence type="ECO:0000256" key="5">
    <source>
        <dbReference type="ARBA" id="ARBA00022989"/>
    </source>
</evidence>
<feature type="transmembrane region" description="Helical" evidence="9">
    <location>
        <begin position="253"/>
        <end position="286"/>
    </location>
</feature>
<feature type="transmembrane region" description="Helical" evidence="9">
    <location>
        <begin position="897"/>
        <end position="917"/>
    </location>
</feature>
<feature type="transmembrane region" description="Helical" evidence="9">
    <location>
        <begin position="469"/>
        <end position="491"/>
    </location>
</feature>
<dbReference type="Proteomes" id="UP000077115">
    <property type="component" value="Unassembled WGS sequence"/>
</dbReference>
<feature type="region of interest" description="Disordered" evidence="8">
    <location>
        <begin position="966"/>
        <end position="996"/>
    </location>
</feature>
<feature type="transmembrane region" description="Helical" evidence="9">
    <location>
        <begin position="818"/>
        <end position="837"/>
    </location>
</feature>
<feature type="compositionally biased region" description="Basic and acidic residues" evidence="8">
    <location>
        <begin position="1081"/>
        <end position="1093"/>
    </location>
</feature>
<feature type="region of interest" description="Disordered" evidence="8">
    <location>
        <begin position="1"/>
        <end position="38"/>
    </location>
</feature>
<keyword evidence="4 9" id="KW-0812">Transmembrane</keyword>
<dbReference type="GO" id="GO:0015369">
    <property type="term" value="F:calcium:proton antiporter activity"/>
    <property type="evidence" value="ECO:0007669"/>
    <property type="project" value="TreeGrafter"/>
</dbReference>
<feature type="transmembrane region" description="Helical" evidence="9">
    <location>
        <begin position="784"/>
        <end position="806"/>
    </location>
</feature>
<feature type="transmembrane region" description="Helical" evidence="9">
    <location>
        <begin position="1308"/>
        <end position="1325"/>
    </location>
</feature>
<reference evidence="11 12" key="1">
    <citation type="submission" date="2006-10" db="EMBL/GenBank/DDBJ databases">
        <title>The Genome Sequence of Batrachochytrium dendrobatidis JEL423.</title>
        <authorList>
            <consortium name="The Broad Institute Genome Sequencing Platform"/>
            <person name="Birren B."/>
            <person name="Lander E."/>
            <person name="Galagan J."/>
            <person name="Cuomo C."/>
            <person name="Devon K."/>
            <person name="Jaffe D."/>
            <person name="Butler J."/>
            <person name="Alvarez P."/>
            <person name="Gnerre S."/>
            <person name="Grabherr M."/>
            <person name="Kleber M."/>
            <person name="Mauceli E."/>
            <person name="Brockman W."/>
            <person name="Young S."/>
            <person name="LaButti K."/>
            <person name="Sykes S."/>
            <person name="DeCaprio D."/>
            <person name="Crawford M."/>
            <person name="Koehrsen M."/>
            <person name="Engels R."/>
            <person name="Montgomery P."/>
            <person name="Pearson M."/>
            <person name="Howarth C."/>
            <person name="Larson L."/>
            <person name="White J."/>
            <person name="O'Leary S."/>
            <person name="Kodira C."/>
            <person name="Zeng Q."/>
            <person name="Yandava C."/>
            <person name="Alvarado L."/>
            <person name="Longcore J."/>
            <person name="James T."/>
        </authorList>
    </citation>
    <scope>NUCLEOTIDE SEQUENCE [LARGE SCALE GENOMIC DNA]</scope>
    <source>
        <strain evidence="11 12">JEL423</strain>
    </source>
</reference>
<feature type="compositionally biased region" description="Polar residues" evidence="8">
    <location>
        <begin position="144"/>
        <end position="156"/>
    </location>
</feature>
<accession>A0A177WPH7</accession>
<feature type="region of interest" description="Disordered" evidence="8">
    <location>
        <begin position="1059"/>
        <end position="1104"/>
    </location>
</feature>
<evidence type="ECO:0000313" key="12">
    <source>
        <dbReference type="Proteomes" id="UP000077115"/>
    </source>
</evidence>
<dbReference type="PANTHER" id="PTHR31503:SF10">
    <property type="entry name" value="VNX1 PROTEIN"/>
    <property type="match status" value="1"/>
</dbReference>
<evidence type="ECO:0000256" key="4">
    <source>
        <dbReference type="ARBA" id="ARBA00022692"/>
    </source>
</evidence>
<evidence type="ECO:0000256" key="3">
    <source>
        <dbReference type="ARBA" id="ARBA00022448"/>
    </source>
</evidence>
<dbReference type="VEuPathDB" id="FungiDB:BDEG_25535"/>
<dbReference type="InterPro" id="IPR004837">
    <property type="entry name" value="NaCa_Exmemb"/>
</dbReference>
<feature type="transmembrane region" description="Helical" evidence="9">
    <location>
        <begin position="1332"/>
        <end position="1351"/>
    </location>
</feature>
<feature type="region of interest" description="Disordered" evidence="8">
    <location>
        <begin position="515"/>
        <end position="534"/>
    </location>
</feature>
<dbReference type="STRING" id="403673.A0A177WPH7"/>
<feature type="transmembrane region" description="Helical" evidence="9">
    <location>
        <begin position="1182"/>
        <end position="1203"/>
    </location>
</feature>
<dbReference type="GO" id="GO:0005774">
    <property type="term" value="C:vacuolar membrane"/>
    <property type="evidence" value="ECO:0007669"/>
    <property type="project" value="UniProtKB-ARBA"/>
</dbReference>
<proteinExistence type="inferred from homology"/>
<dbReference type="Pfam" id="PF01699">
    <property type="entry name" value="Na_Ca_ex"/>
    <property type="match status" value="2"/>
</dbReference>
<evidence type="ECO:0000259" key="10">
    <source>
        <dbReference type="Pfam" id="PF01699"/>
    </source>
</evidence>
<evidence type="ECO:0000256" key="6">
    <source>
        <dbReference type="ARBA" id="ARBA00023065"/>
    </source>
</evidence>
<organism evidence="11 12">
    <name type="scientific">Batrachochytrium dendrobatidis (strain JEL423)</name>
    <dbReference type="NCBI Taxonomy" id="403673"/>
    <lineage>
        <taxon>Eukaryota</taxon>
        <taxon>Fungi</taxon>
        <taxon>Fungi incertae sedis</taxon>
        <taxon>Chytridiomycota</taxon>
        <taxon>Chytridiomycota incertae sedis</taxon>
        <taxon>Chytridiomycetes</taxon>
        <taxon>Rhizophydiales</taxon>
        <taxon>Rhizophydiales incertae sedis</taxon>
        <taxon>Batrachochytrium</taxon>
    </lineage>
</organism>
<feature type="region of interest" description="Disordered" evidence="8">
    <location>
        <begin position="141"/>
        <end position="195"/>
    </location>
</feature>
<keyword evidence="6" id="KW-0406">Ion transport</keyword>
<dbReference type="InterPro" id="IPR044880">
    <property type="entry name" value="NCX_ion-bd_dom_sf"/>
</dbReference>
<feature type="compositionally biased region" description="Polar residues" evidence="8">
    <location>
        <begin position="547"/>
        <end position="558"/>
    </location>
</feature>
<feature type="compositionally biased region" description="Polar residues" evidence="8">
    <location>
        <begin position="981"/>
        <end position="996"/>
    </location>
</feature>
<feature type="compositionally biased region" description="Polar residues" evidence="8">
    <location>
        <begin position="103"/>
        <end position="113"/>
    </location>
</feature>
<evidence type="ECO:0000256" key="7">
    <source>
        <dbReference type="ARBA" id="ARBA00023136"/>
    </source>
</evidence>
<dbReference type="GO" id="GO:0006874">
    <property type="term" value="P:intracellular calcium ion homeostasis"/>
    <property type="evidence" value="ECO:0007669"/>
    <property type="project" value="TreeGrafter"/>
</dbReference>
<feature type="compositionally biased region" description="Polar residues" evidence="8">
    <location>
        <begin position="70"/>
        <end position="87"/>
    </location>
</feature>
<evidence type="ECO:0000256" key="8">
    <source>
        <dbReference type="SAM" id="MobiDB-lite"/>
    </source>
</evidence>
<feature type="transmembrane region" description="Helical" evidence="9">
    <location>
        <begin position="1151"/>
        <end position="1170"/>
    </location>
</feature>
<feature type="region of interest" description="Disordered" evidence="8">
    <location>
        <begin position="53"/>
        <end position="125"/>
    </location>
</feature>
<keyword evidence="3" id="KW-0813">Transport</keyword>
<evidence type="ECO:0000256" key="2">
    <source>
        <dbReference type="ARBA" id="ARBA00008170"/>
    </source>
</evidence>
<dbReference type="eggNOG" id="KOG1397">
    <property type="taxonomic scope" value="Eukaryota"/>
</dbReference>